<gene>
    <name evidence="1" type="ORF">F5876DRAFT_75045</name>
</gene>
<dbReference type="Proteomes" id="UP001163835">
    <property type="component" value="Unassembled WGS sequence"/>
</dbReference>
<accession>A0ACC1U5Y8</accession>
<name>A0ACC1U5Y8_9AGAR</name>
<proteinExistence type="predicted"/>
<evidence type="ECO:0000313" key="1">
    <source>
        <dbReference type="EMBL" id="KAJ3812208.1"/>
    </source>
</evidence>
<sequence>MAQSSVQTQLRSLDDNHSVFQLSGFIGTLSTLSIAYFSPITRQATWYNFLAFWMLYCLWFLLLFFSGHYRDSQPSLKLCMCQSALIHSASPAASAGTLALVLQLYFSVHSALSRDGIRFQRLWLRLAFALPYVVTITLMTFVLVMSNAPRTVFIITQYCSVNQLIPGRLAAGFTVVLIIPILFLNALIYVRLRKHWSEFRSSRLRNATSMIIRATMFSICGVLLSVGIIFFTIIFPKRPGETEEDEVARLSKEYEVLNVILGLFPVFVVVIFGTQRDILRRLLFWQDQTSSSRTQEYPIPEISLELSISHPGQGEGDPGFVSPLHSSSQIDYSEAHTATGLVDDFQTK</sequence>
<keyword evidence="2" id="KW-1185">Reference proteome</keyword>
<reference evidence="1" key="1">
    <citation type="submission" date="2022-09" db="EMBL/GenBank/DDBJ databases">
        <title>A Global Phylogenomic Analysis of the Shiitake Genus Lentinula.</title>
        <authorList>
            <consortium name="DOE Joint Genome Institute"/>
            <person name="Sierra-Patev S."/>
            <person name="Min B."/>
            <person name="Naranjo-Ortiz M."/>
            <person name="Looney B."/>
            <person name="Konkel Z."/>
            <person name="Slot J.C."/>
            <person name="Sakamoto Y."/>
            <person name="Steenwyk J.L."/>
            <person name="Rokas A."/>
            <person name="Carro J."/>
            <person name="Camarero S."/>
            <person name="Ferreira P."/>
            <person name="Molpeceres G."/>
            <person name="Ruiz-Duenas F.J."/>
            <person name="Serrano A."/>
            <person name="Henrissat B."/>
            <person name="Drula E."/>
            <person name="Hughes K.W."/>
            <person name="Mata J.L."/>
            <person name="Ishikawa N.K."/>
            <person name="Vargas-Isla R."/>
            <person name="Ushijima S."/>
            <person name="Smith C.A."/>
            <person name="Ahrendt S."/>
            <person name="Andreopoulos W."/>
            <person name="He G."/>
            <person name="Labutti K."/>
            <person name="Lipzen A."/>
            <person name="Ng V."/>
            <person name="Riley R."/>
            <person name="Sandor L."/>
            <person name="Barry K."/>
            <person name="Martinez A.T."/>
            <person name="Xiao Y."/>
            <person name="Gibbons J.G."/>
            <person name="Terashima K."/>
            <person name="Grigoriev I.V."/>
            <person name="Hibbett D.S."/>
        </authorList>
    </citation>
    <scope>NUCLEOTIDE SEQUENCE</scope>
    <source>
        <strain evidence="1">TMI1499</strain>
    </source>
</reference>
<evidence type="ECO:0000313" key="2">
    <source>
        <dbReference type="Proteomes" id="UP001163835"/>
    </source>
</evidence>
<protein>
    <submittedName>
        <fullName evidence="1">Uncharacterized protein</fullName>
    </submittedName>
</protein>
<dbReference type="EMBL" id="MU795030">
    <property type="protein sequence ID" value="KAJ3812208.1"/>
    <property type="molecule type" value="Genomic_DNA"/>
</dbReference>
<organism evidence="1 2">
    <name type="scientific">Lentinula aff. lateritia</name>
    <dbReference type="NCBI Taxonomy" id="2804960"/>
    <lineage>
        <taxon>Eukaryota</taxon>
        <taxon>Fungi</taxon>
        <taxon>Dikarya</taxon>
        <taxon>Basidiomycota</taxon>
        <taxon>Agaricomycotina</taxon>
        <taxon>Agaricomycetes</taxon>
        <taxon>Agaricomycetidae</taxon>
        <taxon>Agaricales</taxon>
        <taxon>Marasmiineae</taxon>
        <taxon>Omphalotaceae</taxon>
        <taxon>Lentinula</taxon>
    </lineage>
</organism>
<comment type="caution">
    <text evidence="1">The sequence shown here is derived from an EMBL/GenBank/DDBJ whole genome shotgun (WGS) entry which is preliminary data.</text>
</comment>